<proteinExistence type="inferred from homology"/>
<reference evidence="13 14" key="1">
    <citation type="submission" date="2024-03" db="EMBL/GenBank/DDBJ databases">
        <authorList>
            <person name="Brejova B."/>
        </authorList>
    </citation>
    <scope>NUCLEOTIDE SEQUENCE [LARGE SCALE GENOMIC DNA]</scope>
    <source>
        <strain evidence="13 14">CBS 14171</strain>
    </source>
</reference>
<keyword evidence="14" id="KW-1185">Reference proteome</keyword>
<keyword evidence="6 10" id="KW-0256">Endoplasmic reticulum</keyword>
<comment type="similarity">
    <text evidence="2 10">Belongs to the GPI inositol-deacylase family.</text>
</comment>
<keyword evidence="4 10" id="KW-0812">Transmembrane</keyword>
<evidence type="ECO:0000259" key="11">
    <source>
        <dbReference type="Pfam" id="PF07819"/>
    </source>
</evidence>
<evidence type="ECO:0000256" key="7">
    <source>
        <dbReference type="ARBA" id="ARBA00022927"/>
    </source>
</evidence>
<evidence type="ECO:0000256" key="4">
    <source>
        <dbReference type="ARBA" id="ARBA00022692"/>
    </source>
</evidence>
<evidence type="ECO:0000256" key="10">
    <source>
        <dbReference type="RuleBase" id="RU365011"/>
    </source>
</evidence>
<dbReference type="InterPro" id="IPR029058">
    <property type="entry name" value="AB_hydrolase_fold"/>
</dbReference>
<feature type="transmembrane region" description="Helical" evidence="10">
    <location>
        <begin position="58"/>
        <end position="78"/>
    </location>
</feature>
<feature type="transmembrane region" description="Helical" evidence="10">
    <location>
        <begin position="715"/>
        <end position="735"/>
    </location>
</feature>
<dbReference type="GeneID" id="92207928"/>
<feature type="domain" description="GPI inositol-deacylase PGAP1-like alpha/beta" evidence="11">
    <location>
        <begin position="143"/>
        <end position="386"/>
    </location>
</feature>
<evidence type="ECO:0000256" key="3">
    <source>
        <dbReference type="ARBA" id="ARBA00022448"/>
    </source>
</evidence>
<organism evidence="13 14">
    <name type="scientific">Lodderomyces beijingensis</name>
    <dbReference type="NCBI Taxonomy" id="1775926"/>
    <lineage>
        <taxon>Eukaryota</taxon>
        <taxon>Fungi</taxon>
        <taxon>Dikarya</taxon>
        <taxon>Ascomycota</taxon>
        <taxon>Saccharomycotina</taxon>
        <taxon>Pichiomycetes</taxon>
        <taxon>Debaryomycetaceae</taxon>
        <taxon>Candida/Lodderomyces clade</taxon>
        <taxon>Lodderomyces</taxon>
    </lineage>
</organism>
<dbReference type="Gene3D" id="3.40.50.1820">
    <property type="entry name" value="alpha/beta hydrolase"/>
    <property type="match status" value="1"/>
</dbReference>
<evidence type="ECO:0000256" key="2">
    <source>
        <dbReference type="ARBA" id="ARBA00006931"/>
    </source>
</evidence>
<feature type="transmembrane region" description="Helical" evidence="10">
    <location>
        <begin position="756"/>
        <end position="775"/>
    </location>
</feature>
<evidence type="ECO:0000256" key="5">
    <source>
        <dbReference type="ARBA" id="ARBA00022801"/>
    </source>
</evidence>
<feature type="transmembrane region" description="Helical" evidence="10">
    <location>
        <begin position="899"/>
        <end position="917"/>
    </location>
</feature>
<keyword evidence="9 10" id="KW-0472">Membrane</keyword>
<dbReference type="PANTHER" id="PTHR15495:SF7">
    <property type="entry name" value="GPI INOSITOL-DEACYLASE"/>
    <property type="match status" value="1"/>
</dbReference>
<dbReference type="Proteomes" id="UP001497383">
    <property type="component" value="Chromosome 3"/>
</dbReference>
<evidence type="ECO:0000259" key="12">
    <source>
        <dbReference type="Pfam" id="PF25140"/>
    </source>
</evidence>
<dbReference type="InterPro" id="IPR012908">
    <property type="entry name" value="PGAP1-ab_dom-like"/>
</dbReference>
<dbReference type="EC" id="3.1.-.-" evidence="10"/>
<feature type="transmembrane region" description="Helical" evidence="10">
    <location>
        <begin position="1021"/>
        <end position="1040"/>
    </location>
</feature>
<name>A0ABP0ZLI8_9ASCO</name>
<comment type="function">
    <text evidence="10">Involved in inositol deacylation of GPI-anchored proteins which plays important roles in the quality control and ER-associated degradation of GPI-anchored proteins.</text>
</comment>
<dbReference type="SUPFAM" id="SSF53474">
    <property type="entry name" value="alpha/beta-Hydrolases"/>
    <property type="match status" value="1"/>
</dbReference>
<feature type="domain" description="GPI inositol-deacylase transmembrane" evidence="12">
    <location>
        <begin position="719"/>
        <end position="1035"/>
    </location>
</feature>
<keyword evidence="3 10" id="KW-0813">Transport</keyword>
<keyword evidence="5 10" id="KW-0378">Hydrolase</keyword>
<dbReference type="EMBL" id="OZ022407">
    <property type="protein sequence ID" value="CAK9438508.1"/>
    <property type="molecule type" value="Genomic_DNA"/>
</dbReference>
<feature type="transmembrane region" description="Helical" evidence="10">
    <location>
        <begin position="929"/>
        <end position="956"/>
    </location>
</feature>
<sequence length="1056" mass="118396">MHAQCFNGLPPAPSPVPVPVPVLAPPPPSSAIPRRTYSFAIQKNMNARPKRLLGSHKYAFHILLLLGGLLVLLTSLSYTSTLNGPDKSTCRVVWMYPAFARLKSFDESHTPYAKKYSLYLYREQGKDKMPHHDNGGDGGDIGLEGMPVLFIPGNAGSFKQGRSIAARTAELMSQDASSRRGLDFFTADFNEDFTAFHGRTMLDQAEFSNEAIKYILALYAQSKHQPPPSHVYIVGHSMGGIVARIMMTLPNYQHGSIETIVTLSSPHSTSPLTFDGDLIKVYDAVNKFWQLGFKPDEDAGGDGDDEVVSRVARERLRDVVVISLTGGALDSTLPADYTTLAGVVPESNGFTSFSTGMPLVWTPIDHLAVVWCQQLRTRIAKALLEVVNLDPKQDKWLVQRMEVFKRYFLSGFEPYAQLEQQQQQQQEQQQQSDSVEMELELEGQEVRELEINKRYTKGELSSGSRSVFKLNRDDDLHFTLLSSVPLDDAVSVYLCALSEVGNNKGNLLCSSVKQRETTIPRFTKDVTEVADSSYDGEKTPFYNLELDSKLLKKYDYVIIEGSTEPMEFFTAQLTTNKVSYKVPGNTFTLVTKGNSIDLPSNRPIMTDVRVPQAWNSLFVYKVAFKGLLHGANFNTFIRQYTASPFETKWHVNFNEPLALTMHGIAPFVPYSVHSDYSLNLQLWSDDVGEQDKDGHLKVTVSVDFLASLKLLILRYRLTLVAFNVALIALVICVQLGSSFDKFPSFLQTLARLNQRWWLVILVVLVAVNPILHIPFVKHIVLLINPAAFHTGRDDSAIMTSGASPFNVNLLYVGLKENLTVVGVILYLISNFIVAMTYIAILAVVYIVNFVISSLPFSSKKTTRLGTRVSKSSIYLFTKIQFVATAATLLLIPIYLPYQIVYLVCCFIQVINSIKAYPRPTTNNHHLFHFQISWLLLMLWILPINIPILVVFIHNLAVDWKTPFSSHHNLLSVVAILAVVKLNSGLHDVDKLGDYPMLRRVLQLALSYIVMFALLYGSRYTFFIHHLFNMLSCLVFAWLYLGDTKQGEGASDSDVEK</sequence>
<evidence type="ECO:0000313" key="13">
    <source>
        <dbReference type="EMBL" id="CAK9438508.1"/>
    </source>
</evidence>
<comment type="subcellular location">
    <subcellularLocation>
        <location evidence="1">Endoplasmic reticulum membrane</location>
        <topology evidence="1">Multi-pass membrane protein</topology>
    </subcellularLocation>
</comment>
<dbReference type="RefSeq" id="XP_066829670.1">
    <property type="nucleotide sequence ID" value="XM_066972764.1"/>
</dbReference>
<feature type="transmembrane region" description="Helical" evidence="10">
    <location>
        <begin position="997"/>
        <end position="1015"/>
    </location>
</feature>
<protein>
    <recommendedName>
        <fullName evidence="10">GPI inositol-deacylase</fullName>
        <ecNumber evidence="10">3.1.-.-</ecNumber>
    </recommendedName>
</protein>
<evidence type="ECO:0000256" key="9">
    <source>
        <dbReference type="ARBA" id="ARBA00023136"/>
    </source>
</evidence>
<accession>A0ABP0ZLI8</accession>
<keyword evidence="8 10" id="KW-1133">Transmembrane helix</keyword>
<feature type="transmembrane region" description="Helical" evidence="10">
    <location>
        <begin position="823"/>
        <end position="851"/>
    </location>
</feature>
<dbReference type="Pfam" id="PF25140">
    <property type="entry name" value="PGAP1_TMD"/>
    <property type="match status" value="1"/>
</dbReference>
<keyword evidence="7 10" id="KW-0653">Protein transport</keyword>
<evidence type="ECO:0000256" key="8">
    <source>
        <dbReference type="ARBA" id="ARBA00022989"/>
    </source>
</evidence>
<dbReference type="InterPro" id="IPR039529">
    <property type="entry name" value="PGAP1/BST1"/>
</dbReference>
<evidence type="ECO:0000256" key="6">
    <source>
        <dbReference type="ARBA" id="ARBA00022824"/>
    </source>
</evidence>
<dbReference type="InterPro" id="IPR056824">
    <property type="entry name" value="PGAP1_TMD"/>
</dbReference>
<evidence type="ECO:0000313" key="14">
    <source>
        <dbReference type="Proteomes" id="UP001497383"/>
    </source>
</evidence>
<dbReference type="Pfam" id="PF07819">
    <property type="entry name" value="PGAP1"/>
    <property type="match status" value="1"/>
</dbReference>
<gene>
    <name evidence="13" type="ORF">LODBEIA_P27320</name>
</gene>
<dbReference type="PANTHER" id="PTHR15495">
    <property type="entry name" value="NEGATIVE REGULATOR OF VESICLE FORMATION-RELATED"/>
    <property type="match status" value="1"/>
</dbReference>
<evidence type="ECO:0000256" key="1">
    <source>
        <dbReference type="ARBA" id="ARBA00004477"/>
    </source>
</evidence>
<dbReference type="Pfam" id="PF25141">
    <property type="entry name" value="PGAP1_2nd"/>
    <property type="match status" value="1"/>
</dbReference>